<reference evidence="2" key="1">
    <citation type="submission" date="2022-11" db="EMBL/GenBank/DDBJ databases">
        <authorList>
            <person name="Morgan W.R."/>
            <person name="Tartar A."/>
        </authorList>
    </citation>
    <scope>NUCLEOTIDE SEQUENCE</scope>
    <source>
        <strain evidence="2">ARSEF 373</strain>
    </source>
</reference>
<organism evidence="2 3">
    <name type="scientific">Lagenidium giganteum</name>
    <dbReference type="NCBI Taxonomy" id="4803"/>
    <lineage>
        <taxon>Eukaryota</taxon>
        <taxon>Sar</taxon>
        <taxon>Stramenopiles</taxon>
        <taxon>Oomycota</taxon>
        <taxon>Peronosporomycetes</taxon>
        <taxon>Pythiales</taxon>
        <taxon>Pythiaceae</taxon>
    </lineage>
</organism>
<dbReference type="InterPro" id="IPR036770">
    <property type="entry name" value="Ankyrin_rpt-contain_sf"/>
</dbReference>
<comment type="caution">
    <text evidence="2">The sequence shown here is derived from an EMBL/GenBank/DDBJ whole genome shotgun (WGS) entry which is preliminary data.</text>
</comment>
<dbReference type="AlphaFoldDB" id="A0AAV2Z4M6"/>
<evidence type="ECO:0000313" key="3">
    <source>
        <dbReference type="Proteomes" id="UP001146120"/>
    </source>
</evidence>
<feature type="compositionally biased region" description="Polar residues" evidence="1">
    <location>
        <begin position="496"/>
        <end position="517"/>
    </location>
</feature>
<sequence length="783" mass="86894">MTALDEDGHGHAAPARGLMDMVAEAKARLQNMEISCKELLRSSQTQLVHARGVALAGHGHGHGDSAAHAIVQQFDQLELLQVQVDALKQQMTTALLVQQEQDRIYHQAMTYATAKSTANAVLHGLFDQASAAKLSVLRTWWESGVIPTRDGLKHWKLDPTQIRNEGGASLLHVAVDVSMARQPAKVKLAQFLIDRLGFDPNIRDLVRECVWLVDSCWLMEMMMTMMTMSAVWSNALTHRGHERICRGRRSIWLKFAQLDEHSTAFVGGCRCLQVVECLLARGCDPLLADRSGLTALSLVRTLSRPPEDVVQCLATAESAALRGMKREQEKDTGEMHLARALMTCMFLKKLTKFVVPEHAAAFTAQTEKLERTLLRAKYKELVPLDECLHSTMPLLFDAAQLQHPDMLFVSSMYWDEEFRADLTIEAAAYSLSLVTAPPPAAALYGLTWAGWLLRLVQHQRAAVPMVSVSSQEPRTTSTLPPGTPGEEEDVDMEPTPASSPRTPVTRSPNALPSRNSSSTSRQAWYYAVLFKASTHPFPPTLTVKKGATTVECAEDAARLFPLEDRLLIGSSEYFAVSYDPHTRQITLDRPYEGEDATEVAAYMAGSCSSLHPPYVGVKRIWEREPGNKFEDQMSHEQELFQDYQFLDPESDYEVAVKLGPLPSKSEAKRIVDDSTSTLVLTRGVSCLSDQPCCNHHCPQKRGHSLCVDTLMTLGRDLAKRHLGRPTFSKQLKARASLQKRQNRFLGRQSWPGSPSKTPPDASGALLVASTTSHQHVTRTLDFS</sequence>
<name>A0AAV2Z4M6_9STRA</name>
<evidence type="ECO:0000313" key="2">
    <source>
        <dbReference type="EMBL" id="DBA02336.1"/>
    </source>
</evidence>
<gene>
    <name evidence="2" type="ORF">N0F65_006211</name>
</gene>
<reference evidence="2" key="2">
    <citation type="journal article" date="2023" name="Microbiol Resour">
        <title>Decontamination and Annotation of the Draft Genome Sequence of the Oomycete Lagenidium giganteum ARSEF 373.</title>
        <authorList>
            <person name="Morgan W.R."/>
            <person name="Tartar A."/>
        </authorList>
    </citation>
    <scope>NUCLEOTIDE SEQUENCE</scope>
    <source>
        <strain evidence="2">ARSEF 373</strain>
    </source>
</reference>
<keyword evidence="3" id="KW-1185">Reference proteome</keyword>
<dbReference type="Proteomes" id="UP001146120">
    <property type="component" value="Unassembled WGS sequence"/>
</dbReference>
<feature type="region of interest" description="Disordered" evidence="1">
    <location>
        <begin position="464"/>
        <end position="517"/>
    </location>
</feature>
<dbReference type="Gene3D" id="1.25.40.20">
    <property type="entry name" value="Ankyrin repeat-containing domain"/>
    <property type="match status" value="1"/>
</dbReference>
<proteinExistence type="predicted"/>
<feature type="compositionally biased region" description="Polar residues" evidence="1">
    <location>
        <begin position="467"/>
        <end position="480"/>
    </location>
</feature>
<feature type="region of interest" description="Disordered" evidence="1">
    <location>
        <begin position="744"/>
        <end position="763"/>
    </location>
</feature>
<protein>
    <submittedName>
        <fullName evidence="2">Uncharacterized protein</fullName>
    </submittedName>
</protein>
<accession>A0AAV2Z4M6</accession>
<dbReference type="EMBL" id="DAKRPA010000033">
    <property type="protein sequence ID" value="DBA02336.1"/>
    <property type="molecule type" value="Genomic_DNA"/>
</dbReference>
<evidence type="ECO:0000256" key="1">
    <source>
        <dbReference type="SAM" id="MobiDB-lite"/>
    </source>
</evidence>